<dbReference type="eggNOG" id="COG0501">
    <property type="taxonomic scope" value="Bacteria"/>
</dbReference>
<dbReference type="GO" id="GO:0004222">
    <property type="term" value="F:metalloendopeptidase activity"/>
    <property type="evidence" value="ECO:0007669"/>
    <property type="project" value="InterPro"/>
</dbReference>
<comment type="cofactor">
    <cofactor evidence="1">
        <name>Zn(2+)</name>
        <dbReference type="ChEBI" id="CHEBI:29105"/>
    </cofactor>
</comment>
<keyword evidence="5" id="KW-0862">Zinc</keyword>
<evidence type="ECO:0000313" key="8">
    <source>
        <dbReference type="EMBL" id="EWC42751.1"/>
    </source>
</evidence>
<keyword evidence="3" id="KW-0479">Metal-binding</keyword>
<dbReference type="AlphaFoldDB" id="A0A061JSN6"/>
<keyword evidence="6" id="KW-0482">Metalloprotease</keyword>
<dbReference type="Gene3D" id="1.25.40.10">
    <property type="entry name" value="Tetratricopeptide repeat domain"/>
    <property type="match status" value="1"/>
</dbReference>
<evidence type="ECO:0000256" key="3">
    <source>
        <dbReference type="ARBA" id="ARBA00022723"/>
    </source>
</evidence>
<keyword evidence="4" id="KW-0378">Hydrolase</keyword>
<organism evidence="8 9">
    <name type="scientific">Stutzerimonas stutzeri KOS6</name>
    <dbReference type="NCBI Taxonomy" id="1218352"/>
    <lineage>
        <taxon>Bacteria</taxon>
        <taxon>Pseudomonadati</taxon>
        <taxon>Pseudomonadota</taxon>
        <taxon>Gammaproteobacteria</taxon>
        <taxon>Pseudomonadales</taxon>
        <taxon>Pseudomonadaceae</taxon>
        <taxon>Stutzerimonas</taxon>
    </lineage>
</organism>
<dbReference type="GO" id="GO:0016020">
    <property type="term" value="C:membrane"/>
    <property type="evidence" value="ECO:0007669"/>
    <property type="project" value="TreeGrafter"/>
</dbReference>
<evidence type="ECO:0000259" key="7">
    <source>
        <dbReference type="Pfam" id="PF01435"/>
    </source>
</evidence>
<dbReference type="PANTHER" id="PTHR22726">
    <property type="entry name" value="METALLOENDOPEPTIDASE OMA1"/>
    <property type="match status" value="1"/>
</dbReference>
<dbReference type="PANTHER" id="PTHR22726:SF1">
    <property type="entry name" value="METALLOENDOPEPTIDASE OMA1, MITOCHONDRIAL"/>
    <property type="match status" value="1"/>
</dbReference>
<dbReference type="InterPro" id="IPR051156">
    <property type="entry name" value="Mito/Outer_Membr_Metalloprot"/>
</dbReference>
<accession>A0A061JSN6</accession>
<keyword evidence="2" id="KW-0645">Protease</keyword>
<dbReference type="GO" id="GO:0046872">
    <property type="term" value="F:metal ion binding"/>
    <property type="evidence" value="ECO:0007669"/>
    <property type="project" value="UniProtKB-KW"/>
</dbReference>
<dbReference type="Pfam" id="PF01435">
    <property type="entry name" value="Peptidase_M48"/>
    <property type="match status" value="1"/>
</dbReference>
<dbReference type="HOGENOM" id="CLU_520602_0_0_6"/>
<reference evidence="8 9" key="1">
    <citation type="journal article" date="2013" name="Genome Announc.">
        <title>Draft Genome of the Nitrogen-Fixing Bacterium Pseudomonas stutzeri Strain KOS6 Isolated from Industrial Hydrocarbon Sludge.</title>
        <authorList>
            <person name="Grigoryeva T.V."/>
            <person name="Laikov A.V."/>
            <person name="Naumova R.P."/>
            <person name="Manolov A.I."/>
            <person name="Larin A.K."/>
            <person name="Karpova I.Y."/>
            <person name="Semashko T.A."/>
            <person name="Alexeev D.G."/>
            <person name="Kostryukova E.S."/>
            <person name="Muller R."/>
            <person name="Govorun V.M."/>
        </authorList>
    </citation>
    <scope>NUCLEOTIDE SEQUENCE [LARGE SCALE GENOMIC DNA]</scope>
    <source>
        <strain evidence="8 9">KOS6</strain>
    </source>
</reference>
<dbReference type="EMBL" id="AMCZ02000002">
    <property type="protein sequence ID" value="EWC42751.1"/>
    <property type="molecule type" value="Genomic_DNA"/>
</dbReference>
<evidence type="ECO:0000256" key="1">
    <source>
        <dbReference type="ARBA" id="ARBA00001947"/>
    </source>
</evidence>
<evidence type="ECO:0000256" key="2">
    <source>
        <dbReference type="ARBA" id="ARBA00022670"/>
    </source>
</evidence>
<dbReference type="Proteomes" id="UP000026923">
    <property type="component" value="Unassembled WGS sequence"/>
</dbReference>
<evidence type="ECO:0000256" key="6">
    <source>
        <dbReference type="ARBA" id="ARBA00023049"/>
    </source>
</evidence>
<dbReference type="InterPro" id="IPR011990">
    <property type="entry name" value="TPR-like_helical_dom_sf"/>
</dbReference>
<sequence length="515" mass="57325">MTLAVLLTGLGGCATLKGAPDALVNLAGKSTQSGFQGKYLEQQEVRAYFRLDPQRNQSLRLSYDGRSLPANEIRQQNVVLIPALQSYLQGIVGRLSKGWPGESPTLQVKIIDSYAFGPSADPYGNLYVPLGMLESVESEDEIASMLAHEMSHVLLRHHDRRQAFNEQRELLSNIASTAVVATMVADSRLDRSTSQLKVVSRDPQATQKVIGDTMLYTALANTFSDNVWNTAWGRAQEDQADLLGTDLLIKAGYAPRGASHSLQRLSDFQGKQEPVLAGFIQARRSAMQASLQRLDLNGLSQEINTFVNQGLMTTVSAVGQHFTRSHMSAQRRDDDLRQYLQREYDSQRYNRVNKRTWRSIRNNPSVKSSLEAYKNAYGANEALSQKKLKDARTLAERALKSPVANQPGIRRSLFNVHMATGDSRRALAQLNAINDWSLAGPEVYEQLVHYHLNNGNADSALAAIDQAERHLGSQEQFIVEKMLANKLKQNDSELQTLGEKCKQMPNRKDICKKIG</sequence>
<dbReference type="InterPro" id="IPR001915">
    <property type="entry name" value="Peptidase_M48"/>
</dbReference>
<dbReference type="GO" id="GO:0051603">
    <property type="term" value="P:proteolysis involved in protein catabolic process"/>
    <property type="evidence" value="ECO:0007669"/>
    <property type="project" value="TreeGrafter"/>
</dbReference>
<gene>
    <name evidence="8" type="ORF">B597_002110</name>
</gene>
<evidence type="ECO:0000313" key="9">
    <source>
        <dbReference type="Proteomes" id="UP000026923"/>
    </source>
</evidence>
<feature type="domain" description="Peptidase M48" evidence="7">
    <location>
        <begin position="110"/>
        <end position="288"/>
    </location>
</feature>
<name>A0A061JSN6_STUST</name>
<proteinExistence type="predicted"/>
<dbReference type="CDD" id="cd07324">
    <property type="entry name" value="M48C_Oma1-like"/>
    <property type="match status" value="1"/>
</dbReference>
<evidence type="ECO:0000256" key="4">
    <source>
        <dbReference type="ARBA" id="ARBA00022801"/>
    </source>
</evidence>
<protein>
    <submittedName>
        <fullName evidence="8">Peptidase M48</fullName>
    </submittedName>
</protein>
<evidence type="ECO:0000256" key="5">
    <source>
        <dbReference type="ARBA" id="ARBA00022833"/>
    </source>
</evidence>
<comment type="caution">
    <text evidence="8">The sequence shown here is derived from an EMBL/GenBank/DDBJ whole genome shotgun (WGS) entry which is preliminary data.</text>
</comment>